<evidence type="ECO:0000256" key="1">
    <source>
        <dbReference type="ARBA" id="ARBA00004141"/>
    </source>
</evidence>
<keyword evidence="3 9" id="KW-0812">Transmembrane</keyword>
<evidence type="ECO:0000256" key="6">
    <source>
        <dbReference type="ARBA" id="ARBA00023136"/>
    </source>
</evidence>
<gene>
    <name evidence="10" type="ORF">B0A48_01082</name>
</gene>
<dbReference type="GO" id="GO:0046872">
    <property type="term" value="F:metal ion binding"/>
    <property type="evidence" value="ECO:0007669"/>
    <property type="project" value="UniProtKB-KW"/>
</dbReference>
<keyword evidence="5 9" id="KW-1133">Transmembrane helix</keyword>
<comment type="similarity">
    <text evidence="2">Belongs to the alkaline ceramidase family.</text>
</comment>
<dbReference type="GO" id="GO:0046514">
    <property type="term" value="P:ceramide catabolic process"/>
    <property type="evidence" value="ECO:0007669"/>
    <property type="project" value="TreeGrafter"/>
</dbReference>
<keyword evidence="7" id="KW-0479">Metal-binding</keyword>
<dbReference type="Pfam" id="PF05875">
    <property type="entry name" value="Ceramidase"/>
    <property type="match status" value="1"/>
</dbReference>
<feature type="binding site" evidence="7">
    <location>
        <position position="128"/>
    </location>
    <ligand>
        <name>Zn(2+)</name>
        <dbReference type="ChEBI" id="CHEBI:29105"/>
        <note>catalytic</note>
    </ligand>
</feature>
<reference evidence="11" key="1">
    <citation type="submission" date="2017-03" db="EMBL/GenBank/DDBJ databases">
        <title>Genomes of endolithic fungi from Antarctica.</title>
        <authorList>
            <person name="Coleine C."/>
            <person name="Masonjones S."/>
            <person name="Stajich J.E."/>
        </authorList>
    </citation>
    <scope>NUCLEOTIDE SEQUENCE [LARGE SCALE GENOMIC DNA]</scope>
    <source>
        <strain evidence="11">CCFEE 5527</strain>
    </source>
</reference>
<dbReference type="AlphaFoldDB" id="A0A1V8TS73"/>
<dbReference type="PANTHER" id="PTHR46187:SF1">
    <property type="entry name" value="ALKALINE PHYTOCERAMIDASE"/>
    <property type="match status" value="1"/>
</dbReference>
<dbReference type="GO" id="GO:0005789">
    <property type="term" value="C:endoplasmic reticulum membrane"/>
    <property type="evidence" value="ECO:0007669"/>
    <property type="project" value="TreeGrafter"/>
</dbReference>
<feature type="binding site" evidence="7">
    <location>
        <position position="132"/>
    </location>
    <ligand>
        <name>Zn(2+)</name>
        <dbReference type="ChEBI" id="CHEBI:29105"/>
        <note>catalytic</note>
    </ligand>
</feature>
<sequence>MIIATSCVLHRATVYERSDSFTRTFSTVLLTSVVAETIYHVLYDANNKFHEVSFLVLLLLVIWRTRKLITSRVSQSADRRLLTSVTIFGTSVFGIAYTLWQLDQIYCSQLTSWKRQIGMPWSFLLEFHGWWHILTAIAAYVFMVMVGDLTSEGGVEFHGSVYSWLGVRSRNVHGKGMNGSLNGEANGHANGKVNGHANGSTMNGGHGVKRT</sequence>
<feature type="transmembrane region" description="Helical" evidence="9">
    <location>
        <begin position="81"/>
        <end position="100"/>
    </location>
</feature>
<keyword evidence="4" id="KW-0378">Hydrolase</keyword>
<evidence type="ECO:0000256" key="5">
    <source>
        <dbReference type="ARBA" id="ARBA00022989"/>
    </source>
</evidence>
<feature type="transmembrane region" description="Helical" evidence="9">
    <location>
        <begin position="21"/>
        <end position="43"/>
    </location>
</feature>
<dbReference type="GO" id="GO:0016811">
    <property type="term" value="F:hydrolase activity, acting on carbon-nitrogen (but not peptide) bonds, in linear amides"/>
    <property type="evidence" value="ECO:0007669"/>
    <property type="project" value="InterPro"/>
</dbReference>
<feature type="transmembrane region" description="Helical" evidence="9">
    <location>
        <begin position="129"/>
        <end position="147"/>
    </location>
</feature>
<keyword evidence="7" id="KW-0862">Zinc</keyword>
<name>A0A1V8TS73_9PEZI</name>
<dbReference type="InterPro" id="IPR008901">
    <property type="entry name" value="ACER"/>
</dbReference>
<dbReference type="EMBL" id="NAJO01000002">
    <property type="protein sequence ID" value="OQO14206.1"/>
    <property type="molecule type" value="Genomic_DNA"/>
</dbReference>
<dbReference type="InParanoid" id="A0A1V8TS73"/>
<evidence type="ECO:0000313" key="10">
    <source>
        <dbReference type="EMBL" id="OQO14206.1"/>
    </source>
</evidence>
<dbReference type="OrthoDB" id="187171at2759"/>
<keyword evidence="6 9" id="KW-0472">Membrane</keyword>
<evidence type="ECO:0000256" key="4">
    <source>
        <dbReference type="ARBA" id="ARBA00022801"/>
    </source>
</evidence>
<evidence type="ECO:0000256" key="2">
    <source>
        <dbReference type="ARBA" id="ARBA00009780"/>
    </source>
</evidence>
<dbReference type="Proteomes" id="UP000192596">
    <property type="component" value="Unassembled WGS sequence"/>
</dbReference>
<evidence type="ECO:0000256" key="8">
    <source>
        <dbReference type="SAM" id="MobiDB-lite"/>
    </source>
</evidence>
<evidence type="ECO:0000313" key="11">
    <source>
        <dbReference type="Proteomes" id="UP000192596"/>
    </source>
</evidence>
<evidence type="ECO:0008006" key="12">
    <source>
        <dbReference type="Google" id="ProtNLM"/>
    </source>
</evidence>
<comment type="subcellular location">
    <subcellularLocation>
        <location evidence="1">Membrane</location>
        <topology evidence="1">Multi-pass membrane protein</topology>
    </subcellularLocation>
</comment>
<evidence type="ECO:0000256" key="3">
    <source>
        <dbReference type="ARBA" id="ARBA00022692"/>
    </source>
</evidence>
<comment type="caution">
    <text evidence="10">The sequence shown here is derived from an EMBL/GenBank/DDBJ whole genome shotgun (WGS) entry which is preliminary data.</text>
</comment>
<dbReference type="FunCoup" id="A0A1V8TS73">
    <property type="interactions" value="947"/>
</dbReference>
<feature type="region of interest" description="Disordered" evidence="8">
    <location>
        <begin position="185"/>
        <end position="211"/>
    </location>
</feature>
<evidence type="ECO:0000256" key="7">
    <source>
        <dbReference type="PIRSR" id="PIRSR608901-2"/>
    </source>
</evidence>
<accession>A0A1V8TS73</accession>
<protein>
    <recommendedName>
        <fullName evidence="12">Alkaline ceramidase 3</fullName>
    </recommendedName>
</protein>
<dbReference type="STRING" id="1507870.A0A1V8TS73"/>
<keyword evidence="11" id="KW-1185">Reference proteome</keyword>
<dbReference type="PANTHER" id="PTHR46187">
    <property type="entry name" value="ALKALINE CERAMIDASE 3"/>
    <property type="match status" value="1"/>
</dbReference>
<proteinExistence type="inferred from homology"/>
<feature type="compositionally biased region" description="Gly residues" evidence="8">
    <location>
        <begin position="202"/>
        <end position="211"/>
    </location>
</feature>
<evidence type="ECO:0000256" key="9">
    <source>
        <dbReference type="SAM" id="Phobius"/>
    </source>
</evidence>
<comment type="cofactor">
    <cofactor evidence="7">
        <name>Zn(2+)</name>
        <dbReference type="ChEBI" id="CHEBI:29105"/>
    </cofactor>
</comment>
<dbReference type="GO" id="GO:0046513">
    <property type="term" value="P:ceramide biosynthetic process"/>
    <property type="evidence" value="ECO:0007669"/>
    <property type="project" value="TreeGrafter"/>
</dbReference>
<organism evidence="10 11">
    <name type="scientific">Cryoendolithus antarcticus</name>
    <dbReference type="NCBI Taxonomy" id="1507870"/>
    <lineage>
        <taxon>Eukaryota</taxon>
        <taxon>Fungi</taxon>
        <taxon>Dikarya</taxon>
        <taxon>Ascomycota</taxon>
        <taxon>Pezizomycotina</taxon>
        <taxon>Dothideomycetes</taxon>
        <taxon>Dothideomycetidae</taxon>
        <taxon>Cladosporiales</taxon>
        <taxon>Cladosporiaceae</taxon>
        <taxon>Cryoendolithus</taxon>
    </lineage>
</organism>